<dbReference type="SUPFAM" id="SSF53955">
    <property type="entry name" value="Lysozyme-like"/>
    <property type="match status" value="1"/>
</dbReference>
<organism evidence="5 6">
    <name type="scientific">Altericroceibacterium spongiae</name>
    <dbReference type="NCBI Taxonomy" id="2320269"/>
    <lineage>
        <taxon>Bacteria</taxon>
        <taxon>Pseudomonadati</taxon>
        <taxon>Pseudomonadota</taxon>
        <taxon>Alphaproteobacteria</taxon>
        <taxon>Sphingomonadales</taxon>
        <taxon>Erythrobacteraceae</taxon>
        <taxon>Altericroceibacterium</taxon>
    </lineage>
</organism>
<feature type="domain" description="Transglycosylase SLT" evidence="4">
    <location>
        <begin position="427"/>
        <end position="529"/>
    </location>
</feature>
<evidence type="ECO:0000259" key="4">
    <source>
        <dbReference type="Pfam" id="PF01464"/>
    </source>
</evidence>
<evidence type="ECO:0000313" key="5">
    <source>
        <dbReference type="EMBL" id="RKF23226.1"/>
    </source>
</evidence>
<dbReference type="InterPro" id="IPR008939">
    <property type="entry name" value="Lytic_TGlycosylase_superhlx_U"/>
</dbReference>
<dbReference type="Gene3D" id="1.25.20.10">
    <property type="entry name" value="Bacterial muramidases"/>
    <property type="match status" value="1"/>
</dbReference>
<keyword evidence="6" id="KW-1185">Reference proteome</keyword>
<evidence type="ECO:0000313" key="6">
    <source>
        <dbReference type="Proteomes" id="UP000284395"/>
    </source>
</evidence>
<proteinExistence type="inferred from homology"/>
<protein>
    <submittedName>
        <fullName evidence="5">Lytic transglycosylase domain-containing protein</fullName>
    </submittedName>
</protein>
<name>A0A420ERA5_9SPHN</name>
<comment type="caution">
    <text evidence="5">The sequence shown here is derived from an EMBL/GenBank/DDBJ whole genome shotgun (WGS) entry which is preliminary data.</text>
</comment>
<reference evidence="5 6" key="1">
    <citation type="submission" date="2018-09" db="EMBL/GenBank/DDBJ databases">
        <title>Altererythrobacter spongiae sp. nov., isolated from a marine sponge.</title>
        <authorList>
            <person name="Zhuang L."/>
            <person name="Luo L."/>
        </authorList>
    </citation>
    <scope>NUCLEOTIDE SEQUENCE [LARGE SCALE GENOMIC DNA]</scope>
    <source>
        <strain evidence="5 6">HN-Y73</strain>
    </source>
</reference>
<dbReference type="CDD" id="cd13401">
    <property type="entry name" value="Slt70-like"/>
    <property type="match status" value="1"/>
</dbReference>
<dbReference type="Proteomes" id="UP000284395">
    <property type="component" value="Unassembled WGS sequence"/>
</dbReference>
<dbReference type="SUPFAM" id="SSF48435">
    <property type="entry name" value="Bacterial muramidases"/>
    <property type="match status" value="1"/>
</dbReference>
<evidence type="ECO:0000256" key="1">
    <source>
        <dbReference type="ARBA" id="ARBA00007734"/>
    </source>
</evidence>
<dbReference type="EMBL" id="RAPF01000001">
    <property type="protein sequence ID" value="RKF23226.1"/>
    <property type="molecule type" value="Genomic_DNA"/>
</dbReference>
<evidence type="ECO:0000256" key="2">
    <source>
        <dbReference type="ARBA" id="ARBA00009387"/>
    </source>
</evidence>
<dbReference type="PANTHER" id="PTHR37423:SF5">
    <property type="entry name" value="SOLUBLE LYTIC MUREIN TRANSGLYCOSYLASE"/>
    <property type="match status" value="1"/>
</dbReference>
<sequence>MLARLDGGQNVTRQTRGFLGLGVLAISATALCAQPAQARSAREYFVAHATQNGAPTQLDREDTAYYTDLFNAIDRQDWSTVESLFAQKQDGLLHPIARAEYYLAANSPRVELDKIEDWLRTGRDLPEAAQMARLGLTRGLGTMPDLPQEQRFVSQHTIPKRTRPRTISDGTMPDSIRSRILDRIVNDDPDGARQLLDGIDASLSSDARAEWRQRVAWSYYIENMDPQALAMAQTVSAGSGPWVAEGEWVAGLAAWRLQDCDTALASFDRAAYKATNPELRSAAFYWASRSALRCRQPERTAELLRGAAREDETLYGMLASEQLGKALPRRVDHSDFSRDDWRELENINNVRVAVALMEIGRDNLASQVLIHQAKIGNPQDYGALSRLARDLGMPSTQLYMAYNAPPGSQADPASRYPTPKWQPVTGWQVDPALAYAHTLQESNFRPNVVSPADAKGLMQITPITVREHAPALKMNASHVDLSDPQVNLAFGQQNLEMLRDAPATHGQLPKIMAAYNAGLSPVTRWNTEINDEGDPLLYMESIPYWETRGYVAIVMRNYWMYERQAQADSTSRVALAQNDWPLFPTGTASDSNNGRVYLSASAEQDTDGSLN</sequence>
<comment type="similarity">
    <text evidence="2">Belongs to the virb1 family.</text>
</comment>
<accession>A0A420ERA5</accession>
<dbReference type="GO" id="GO:0042597">
    <property type="term" value="C:periplasmic space"/>
    <property type="evidence" value="ECO:0007669"/>
    <property type="project" value="InterPro"/>
</dbReference>
<keyword evidence="3" id="KW-0732">Signal</keyword>
<dbReference type="PANTHER" id="PTHR37423">
    <property type="entry name" value="SOLUBLE LYTIC MUREIN TRANSGLYCOSYLASE-RELATED"/>
    <property type="match status" value="1"/>
</dbReference>
<gene>
    <name evidence="5" type="ORF">D6851_01730</name>
</gene>
<dbReference type="InterPro" id="IPR008258">
    <property type="entry name" value="Transglycosylase_SLT_dom_1"/>
</dbReference>
<dbReference type="GO" id="GO:0004553">
    <property type="term" value="F:hydrolase activity, hydrolyzing O-glycosyl compounds"/>
    <property type="evidence" value="ECO:0007669"/>
    <property type="project" value="InterPro"/>
</dbReference>
<comment type="similarity">
    <text evidence="1">Belongs to the transglycosylase Slt family.</text>
</comment>
<dbReference type="Pfam" id="PF01464">
    <property type="entry name" value="SLT"/>
    <property type="match status" value="1"/>
</dbReference>
<dbReference type="InterPro" id="IPR023346">
    <property type="entry name" value="Lysozyme-like_dom_sf"/>
</dbReference>
<dbReference type="OrthoDB" id="9815002at2"/>
<evidence type="ECO:0000256" key="3">
    <source>
        <dbReference type="ARBA" id="ARBA00022729"/>
    </source>
</evidence>
<dbReference type="Gene3D" id="1.10.530.10">
    <property type="match status" value="1"/>
</dbReference>
<dbReference type="AlphaFoldDB" id="A0A420ERA5"/>